<feature type="signal peptide" evidence="1">
    <location>
        <begin position="1"/>
        <end position="25"/>
    </location>
</feature>
<evidence type="ECO:0000313" key="2">
    <source>
        <dbReference type="EMBL" id="BFF90802.1"/>
    </source>
</evidence>
<evidence type="ECO:0000313" key="3">
    <source>
        <dbReference type="Proteomes" id="UP001500889"/>
    </source>
</evidence>
<dbReference type="AlphaFoldDB" id="A0AAU9F879"/>
<name>A0AAU9F879_DROMD</name>
<gene>
    <name evidence="2" type="ORF">DMAD_09259</name>
</gene>
<organism evidence="2 3">
    <name type="scientific">Drosophila madeirensis</name>
    <name type="common">Fruit fly</name>
    <dbReference type="NCBI Taxonomy" id="30013"/>
    <lineage>
        <taxon>Eukaryota</taxon>
        <taxon>Metazoa</taxon>
        <taxon>Ecdysozoa</taxon>
        <taxon>Arthropoda</taxon>
        <taxon>Hexapoda</taxon>
        <taxon>Insecta</taxon>
        <taxon>Pterygota</taxon>
        <taxon>Neoptera</taxon>
        <taxon>Endopterygota</taxon>
        <taxon>Diptera</taxon>
        <taxon>Brachycera</taxon>
        <taxon>Muscomorpha</taxon>
        <taxon>Ephydroidea</taxon>
        <taxon>Drosophilidae</taxon>
        <taxon>Drosophila</taxon>
        <taxon>Sophophora</taxon>
    </lineage>
</organism>
<feature type="chain" id="PRO_5043538150" evidence="1">
    <location>
        <begin position="26"/>
        <end position="191"/>
    </location>
</feature>
<dbReference type="Proteomes" id="UP001500889">
    <property type="component" value="Chromosome O"/>
</dbReference>
<evidence type="ECO:0000256" key="1">
    <source>
        <dbReference type="SAM" id="SignalP"/>
    </source>
</evidence>
<proteinExistence type="predicted"/>
<reference evidence="2 3" key="1">
    <citation type="submission" date="2024-02" db="EMBL/GenBank/DDBJ databases">
        <title>A chromosome-level genome assembly of Drosophila madeirensis, a fruit fly species endemic to Madeira island.</title>
        <authorList>
            <person name="Tomihara K."/>
            <person name="Llopart A."/>
            <person name="Yamamoto D."/>
        </authorList>
    </citation>
    <scope>NUCLEOTIDE SEQUENCE [LARGE SCALE GENOMIC DNA]</scope>
    <source>
        <strain evidence="2 3">RF1</strain>
    </source>
</reference>
<accession>A0AAU9F879</accession>
<dbReference type="EMBL" id="AP029263">
    <property type="protein sequence ID" value="BFF90802.1"/>
    <property type="molecule type" value="Genomic_DNA"/>
</dbReference>
<protein>
    <submittedName>
        <fullName evidence="2">Uncharacterized protein</fullName>
    </submittedName>
</protein>
<sequence length="191" mass="21774">MRFVTALFLSLGPLLFLLLISSAAGNRRHHRLHRSARARSYANPFVAIEYYAAPRITLRRTDGEKAAAKANSTDYDMFWEEKTLLRHRHLSLVGNQQPATAFFANCQNIFKETDFAAHVVKGILDASTIRLEQLCADKKLHPLYPRMLAGNLYCSSSIQDTMDMLLDLLFDQVERNCDQIAGFQSIYIFTK</sequence>
<keyword evidence="1" id="KW-0732">Signal</keyword>
<keyword evidence="3" id="KW-1185">Reference proteome</keyword>